<dbReference type="GO" id="GO:0046872">
    <property type="term" value="F:metal ion binding"/>
    <property type="evidence" value="ECO:0007669"/>
    <property type="project" value="UniProtKB-KW"/>
</dbReference>
<dbReference type="Pfam" id="PF03055">
    <property type="entry name" value="RPE65"/>
    <property type="match status" value="1"/>
</dbReference>
<evidence type="ECO:0000313" key="10">
    <source>
        <dbReference type="Proteomes" id="UP000565205"/>
    </source>
</evidence>
<comment type="similarity">
    <text evidence="1 6">Belongs to the carotenoid oxygenase family.</text>
</comment>
<reference evidence="7 9" key="2">
    <citation type="submission" date="2020-08" db="EMBL/GenBank/DDBJ databases">
        <title>Genomic Encyclopedia of Type Strains, Phase III (KMG-III): the genomes of soil and plant-associated and newly described type strains.</title>
        <authorList>
            <person name="Whitman W."/>
        </authorList>
    </citation>
    <scope>NUCLEOTIDE SEQUENCE [LARGE SCALE GENOMIC DNA]</scope>
    <source>
        <strain evidence="7 9">CECT 8088</strain>
    </source>
</reference>
<evidence type="ECO:0000256" key="1">
    <source>
        <dbReference type="ARBA" id="ARBA00006787"/>
    </source>
</evidence>
<comment type="caution">
    <text evidence="7">The sequence shown here is derived from an EMBL/GenBank/DDBJ whole genome shotgun (WGS) entry which is preliminary data.</text>
</comment>
<keyword evidence="9" id="KW-1185">Reference proteome</keyword>
<dbReference type="EMBL" id="JABXXQ010000431">
    <property type="protein sequence ID" value="NVN31612.1"/>
    <property type="molecule type" value="Genomic_DNA"/>
</dbReference>
<evidence type="ECO:0000256" key="6">
    <source>
        <dbReference type="RuleBase" id="RU364048"/>
    </source>
</evidence>
<dbReference type="PANTHER" id="PTHR10543:SF89">
    <property type="entry name" value="CAROTENOID 9,10(9',10')-CLEAVAGE DIOXYGENASE 1"/>
    <property type="match status" value="1"/>
</dbReference>
<proteinExistence type="inferred from homology"/>
<accession>A0A839UZJ4</accession>
<dbReference type="AlphaFoldDB" id="A0A839UZJ4"/>
<keyword evidence="6 7" id="KW-0223">Dioxygenase</keyword>
<name>A0A839UZJ4_9PROT</name>
<evidence type="ECO:0000256" key="4">
    <source>
        <dbReference type="ARBA" id="ARBA00023004"/>
    </source>
</evidence>
<feature type="binding site" evidence="5">
    <location>
        <position position="230"/>
    </location>
    <ligand>
        <name>Fe cation</name>
        <dbReference type="ChEBI" id="CHEBI:24875"/>
        <note>catalytic</note>
    </ligand>
</feature>
<organism evidence="7 9">
    <name type="scientific">Endobacter medicaginis</name>
    <dbReference type="NCBI Taxonomy" id="1181271"/>
    <lineage>
        <taxon>Bacteria</taxon>
        <taxon>Pseudomonadati</taxon>
        <taxon>Pseudomonadota</taxon>
        <taxon>Alphaproteobacteria</taxon>
        <taxon>Acetobacterales</taxon>
        <taxon>Acetobacteraceae</taxon>
        <taxon>Endobacter</taxon>
    </lineage>
</organism>
<dbReference type="PANTHER" id="PTHR10543">
    <property type="entry name" value="BETA-CAROTENE DIOXYGENASE"/>
    <property type="match status" value="1"/>
</dbReference>
<keyword evidence="4 5" id="KW-0408">Iron</keyword>
<dbReference type="EC" id="1.13.11.-" evidence="6"/>
<dbReference type="RefSeq" id="WP_176626042.1">
    <property type="nucleotide sequence ID" value="NZ_JABXXQ010000431.1"/>
</dbReference>
<reference evidence="8 10" key="1">
    <citation type="submission" date="2020-06" db="EMBL/GenBank/DDBJ databases">
        <title>Description of novel acetic acid bacteria.</title>
        <authorList>
            <person name="Sombolestani A."/>
        </authorList>
    </citation>
    <scope>NUCLEOTIDE SEQUENCE [LARGE SCALE GENOMIC DNA]</scope>
    <source>
        <strain evidence="8 10">LMG 26838</strain>
    </source>
</reference>
<feature type="binding site" evidence="5">
    <location>
        <position position="181"/>
    </location>
    <ligand>
        <name>Fe cation</name>
        <dbReference type="ChEBI" id="CHEBI:24875"/>
        <note>catalytic</note>
    </ligand>
</feature>
<dbReference type="GO" id="GO:0010436">
    <property type="term" value="F:carotenoid dioxygenase activity"/>
    <property type="evidence" value="ECO:0007669"/>
    <property type="project" value="TreeGrafter"/>
</dbReference>
<protein>
    <recommendedName>
        <fullName evidence="6">Dioxygenase</fullName>
        <ecNumber evidence="6">1.13.11.-</ecNumber>
    </recommendedName>
</protein>
<dbReference type="Proteomes" id="UP000557688">
    <property type="component" value="Unassembled WGS sequence"/>
</dbReference>
<sequence length="481" mass="53147">MGSPIETLMRRTVTKGVEALAAHNRRRLEPPPDGNPFLTGLHAPMDTELTLTELDVIGRIPAGLDGRYLRIGPNPVEADPASYHWFSGDGMVHGLAISEGRALWYRNRWIRSNAVAAKLGTSPAPGPRHIFDTVNTNVVAIGGRSFALVEAGAYPVRLSDTLDEQCYDPFSGTLKGGFTAHPHRDPLTGEHHAICYEGPNPGEIRHVVVDPDGRVVREMPIPVRHGPMIHDCAITARFAIILDLPVTFSMKALIGGHTLPYRWNPDHRARVGLLPRRGTAQDIVWCDAPMAYAFHVANAHDDADGRVVLDLCVYDTMFVEDAPGPDAHSRGLERWIIDPVTRSIDIRSLDAAPQEFPRIDERFFAQEHRFVWTMATPTERDERFIGATRLYAHDLAIGTRAVHEFGPARIPGEFVFVPDAPDSPEGHGHLIGFVVDLAAQTTDLAIIDARHFEDAPVASIRLPHRIPPGFHGNWFAREQVG</sequence>
<evidence type="ECO:0000256" key="5">
    <source>
        <dbReference type="PIRSR" id="PIRSR604294-1"/>
    </source>
</evidence>
<feature type="binding site" evidence="5">
    <location>
        <position position="471"/>
    </location>
    <ligand>
        <name>Fe cation</name>
        <dbReference type="ChEBI" id="CHEBI:24875"/>
        <note>catalytic</note>
    </ligand>
</feature>
<dbReference type="InterPro" id="IPR004294">
    <property type="entry name" value="Carotenoid_Oase"/>
</dbReference>
<evidence type="ECO:0000256" key="2">
    <source>
        <dbReference type="ARBA" id="ARBA00022723"/>
    </source>
</evidence>
<keyword evidence="2 5" id="KW-0479">Metal-binding</keyword>
<feature type="binding site" evidence="5">
    <location>
        <position position="295"/>
    </location>
    <ligand>
        <name>Fe cation</name>
        <dbReference type="ChEBI" id="CHEBI:24875"/>
        <note>catalytic</note>
    </ligand>
</feature>
<dbReference type="EMBL" id="JACHXV010000002">
    <property type="protein sequence ID" value="MBB3172709.1"/>
    <property type="molecule type" value="Genomic_DNA"/>
</dbReference>
<keyword evidence="3 6" id="KW-0560">Oxidoreductase</keyword>
<gene>
    <name evidence="7" type="ORF">FHR90_000523</name>
    <name evidence="8" type="ORF">HUK83_14885</name>
</gene>
<evidence type="ECO:0000313" key="9">
    <source>
        <dbReference type="Proteomes" id="UP000557688"/>
    </source>
</evidence>
<dbReference type="GO" id="GO:0016121">
    <property type="term" value="P:carotene catabolic process"/>
    <property type="evidence" value="ECO:0007669"/>
    <property type="project" value="TreeGrafter"/>
</dbReference>
<evidence type="ECO:0000313" key="7">
    <source>
        <dbReference type="EMBL" id="MBB3172709.1"/>
    </source>
</evidence>
<evidence type="ECO:0000313" key="8">
    <source>
        <dbReference type="EMBL" id="NVN31612.1"/>
    </source>
</evidence>
<dbReference type="Proteomes" id="UP000565205">
    <property type="component" value="Unassembled WGS sequence"/>
</dbReference>
<evidence type="ECO:0000256" key="3">
    <source>
        <dbReference type="ARBA" id="ARBA00023002"/>
    </source>
</evidence>
<comment type="cofactor">
    <cofactor evidence="5 6">
        <name>Fe(2+)</name>
        <dbReference type="ChEBI" id="CHEBI:29033"/>
    </cofactor>
    <text evidence="5 6">Binds 1 Fe(2+) ion per subunit.</text>
</comment>